<dbReference type="RefSeq" id="XP_024945192.1">
    <property type="nucleotide sequence ID" value="XM_025089424.1"/>
</dbReference>
<name>A0AAJ7RQA8_CEPCN</name>
<organism evidence="3 4">
    <name type="scientific">Cephus cinctus</name>
    <name type="common">Wheat stem sawfly</name>
    <dbReference type="NCBI Taxonomy" id="211228"/>
    <lineage>
        <taxon>Eukaryota</taxon>
        <taxon>Metazoa</taxon>
        <taxon>Ecdysozoa</taxon>
        <taxon>Arthropoda</taxon>
        <taxon>Hexapoda</taxon>
        <taxon>Insecta</taxon>
        <taxon>Pterygota</taxon>
        <taxon>Neoptera</taxon>
        <taxon>Endopterygota</taxon>
        <taxon>Hymenoptera</taxon>
        <taxon>Cephoidea</taxon>
        <taxon>Cephidae</taxon>
        <taxon>Cephus</taxon>
    </lineage>
</organism>
<feature type="domain" description="Carboxylesterase type B" evidence="2">
    <location>
        <begin position="529"/>
        <end position="716"/>
    </location>
</feature>
<feature type="domain" description="Carboxylesterase type B" evidence="2">
    <location>
        <begin position="210"/>
        <end position="501"/>
    </location>
</feature>
<evidence type="ECO:0000256" key="1">
    <source>
        <dbReference type="ARBA" id="ARBA00023180"/>
    </source>
</evidence>
<dbReference type="GeneID" id="107272077"/>
<keyword evidence="3" id="KW-1185">Reference proteome</keyword>
<evidence type="ECO:0000313" key="4">
    <source>
        <dbReference type="RefSeq" id="XP_024945192.1"/>
    </source>
</evidence>
<dbReference type="Pfam" id="PF00135">
    <property type="entry name" value="COesterase"/>
    <property type="match status" value="4"/>
</dbReference>
<dbReference type="Proteomes" id="UP000694920">
    <property type="component" value="Unplaced"/>
</dbReference>
<feature type="domain" description="Carboxylesterase type B" evidence="2">
    <location>
        <begin position="3"/>
        <end position="144"/>
    </location>
</feature>
<evidence type="ECO:0000259" key="2">
    <source>
        <dbReference type="Pfam" id="PF00135"/>
    </source>
</evidence>
<feature type="domain" description="Carboxylesterase type B" evidence="2">
    <location>
        <begin position="161"/>
        <end position="203"/>
    </location>
</feature>
<dbReference type="PANTHER" id="PTHR11559">
    <property type="entry name" value="CARBOXYLESTERASE"/>
    <property type="match status" value="1"/>
</dbReference>
<dbReference type="InterPro" id="IPR050309">
    <property type="entry name" value="Type-B_Carboxylest/Lipase"/>
</dbReference>
<dbReference type="InterPro" id="IPR029058">
    <property type="entry name" value="AB_hydrolase_fold"/>
</dbReference>
<reference evidence="4" key="1">
    <citation type="submission" date="2025-08" db="UniProtKB">
        <authorList>
            <consortium name="RefSeq"/>
        </authorList>
    </citation>
    <scope>IDENTIFICATION</scope>
</reference>
<dbReference type="InterPro" id="IPR002018">
    <property type="entry name" value="CarbesteraseB"/>
</dbReference>
<evidence type="ECO:0000313" key="3">
    <source>
        <dbReference type="Proteomes" id="UP000694920"/>
    </source>
</evidence>
<dbReference type="Gene3D" id="3.40.50.1820">
    <property type="entry name" value="alpha/beta hydrolase"/>
    <property type="match status" value="4"/>
</dbReference>
<protein>
    <submittedName>
        <fullName evidence="4">Esterase E4</fullName>
    </submittedName>
</protein>
<keyword evidence="1" id="KW-0325">Glycoprotein</keyword>
<dbReference type="SUPFAM" id="SSF53474">
    <property type="entry name" value="alpha/beta-Hydrolases"/>
    <property type="match status" value="4"/>
</dbReference>
<gene>
    <name evidence="4" type="primary">LOC107272077</name>
</gene>
<proteinExistence type="predicted"/>
<dbReference type="AlphaFoldDB" id="A0AAJ7RQA8"/>
<dbReference type="KEGG" id="ccin:107272077"/>
<accession>A0AAJ7RQA8</accession>
<sequence length="723" mass="81872">MSAPIVRTRYGALKGTVVQNVEGGEYLAFNGIPYAEPPVGQLRFKEPQPPKAWSGIRDARKEGSAAIQLDTMRPTPEIIGSEDCLYLNVSTNSLSGKRAVMVWIHGGGFVMGTGSSEMYGPDYLLKHDIVFVSIYYRLHVLAFRGVAFDQASISARATMSAPIVRTRYGALKGTVVQNVEGGEYLAFNGIPYAEPPVGQLRFKVILCRDNKESGLQLAALLGFETTDGKEAAQFLRTVDAKTLTEGVVELTGGFGEFTVNVLFVPTMDDKSENPFAPQPADEMAKKGIEVPSIFGYNSHEGIMFLIGSTDKTYSKVKNDFDGFFDKLIVNQNIKKTDDVVKSVKKYYFGKEPITPKQRDNYVEILGDLHFVYGIRRVVDIQSQKTVPMYLYKFSALCENFSMISLFKLNAKGTCHGDDIGCLFYNRLFNNKFEPNSKARIRMERFTKLWTNFAKTGDPTPKLDDVITEKWLPVTKQEVHYLEINDDLVPGVNPDEEKWQFWKSISESALFSFNSAFRVASSGSTDKTYSKVKNDFDGFFDKLIVNQNIKKTDDVVKSVKKYYFGKEPITPKQRDNYVEILGDLHFVYGIRRVVDIQSQKTVPMYLYKFSALCENFSMISLFKLNAKGTCHGDDIGCLFYNRLFNNKFEPNSKARIRMERFTKLWTNFAKTGDPTPKLDDVITEKWLPVTKQEVHYLEINDDLVPGVNPDEEKWQFWKSISESA</sequence>